<feature type="transmembrane region" description="Helical" evidence="1">
    <location>
        <begin position="68"/>
        <end position="86"/>
    </location>
</feature>
<comment type="caution">
    <text evidence="2">The sequence shown here is derived from an EMBL/GenBank/DDBJ whole genome shotgun (WGS) entry which is preliminary data.</text>
</comment>
<feature type="transmembrane region" description="Helical" evidence="1">
    <location>
        <begin position="38"/>
        <end position="62"/>
    </location>
</feature>
<sequence length="288" mass="32118">MNVSALIVSLPVPLCGLIFGLSVYNLDRAIRFSSGNIYKAFLILAISVIVFLSFTGIFALFIKETGKMLIYFISLIFLYMTGSFSFNLVGFLSALMLLVGLFIFSYMVRGNLDRYVAFDKVAILHGSGKKMVFFLALVIAVNFYFVYQPVIEKNGFKLPEKQINSLTSMFYKELEKYVGAQFSKETELLRGANLGNAKISEEGRVDLSGLVPETTAKAMETINGYIEPYAKFIPVVVSISIFFTSVFVSGGLSMLSIILSSMLIFLYTKFGIMKIGKVMKEVERPELT</sequence>
<proteinExistence type="predicted"/>
<accession>A0A2H0X922</accession>
<keyword evidence="1" id="KW-0812">Transmembrane</keyword>
<dbReference type="AlphaFoldDB" id="A0A2H0X922"/>
<dbReference type="EMBL" id="PEYV01000050">
    <property type="protein sequence ID" value="PIS21412.1"/>
    <property type="molecule type" value="Genomic_DNA"/>
</dbReference>
<keyword evidence="1" id="KW-0472">Membrane</keyword>
<evidence type="ECO:0000256" key="1">
    <source>
        <dbReference type="SAM" id="Phobius"/>
    </source>
</evidence>
<gene>
    <name evidence="2" type="ORF">COT51_02855</name>
</gene>
<protein>
    <submittedName>
        <fullName evidence="2">Uncharacterized protein</fullName>
    </submittedName>
</protein>
<reference evidence="3" key="1">
    <citation type="submission" date="2017-09" db="EMBL/GenBank/DDBJ databases">
        <title>Depth-based differentiation of microbial function through sediment-hosted aquifers and enrichment of novel symbionts in the deep terrestrial subsurface.</title>
        <authorList>
            <person name="Probst A.J."/>
            <person name="Ladd B."/>
            <person name="Jarett J.K."/>
            <person name="Geller-Mcgrath D.E."/>
            <person name="Sieber C.M.K."/>
            <person name="Emerson J.B."/>
            <person name="Anantharaman K."/>
            <person name="Thomas B.C."/>
            <person name="Malmstrom R."/>
            <person name="Stieglmeier M."/>
            <person name="Klingl A."/>
            <person name="Woyke T."/>
            <person name="Ryan C.M."/>
            <person name="Banfield J.F."/>
        </authorList>
    </citation>
    <scope>NUCLEOTIDE SEQUENCE [LARGE SCALE GENOMIC DNA]</scope>
</reference>
<keyword evidence="1" id="KW-1133">Transmembrane helix</keyword>
<feature type="transmembrane region" description="Helical" evidence="1">
    <location>
        <begin position="91"/>
        <end position="108"/>
    </location>
</feature>
<dbReference type="Proteomes" id="UP000231098">
    <property type="component" value="Unassembled WGS sequence"/>
</dbReference>
<feature type="transmembrane region" description="Helical" evidence="1">
    <location>
        <begin position="6"/>
        <end position="26"/>
    </location>
</feature>
<organism evidence="2 3">
    <name type="scientific">candidate division WWE3 bacterium CG08_land_8_20_14_0_20_41_15</name>
    <dbReference type="NCBI Taxonomy" id="1975086"/>
    <lineage>
        <taxon>Bacteria</taxon>
        <taxon>Katanobacteria</taxon>
    </lineage>
</organism>
<evidence type="ECO:0000313" key="2">
    <source>
        <dbReference type="EMBL" id="PIS21412.1"/>
    </source>
</evidence>
<name>A0A2H0X922_UNCKA</name>
<feature type="transmembrane region" description="Helical" evidence="1">
    <location>
        <begin position="254"/>
        <end position="272"/>
    </location>
</feature>
<feature type="transmembrane region" description="Helical" evidence="1">
    <location>
        <begin position="128"/>
        <end position="147"/>
    </location>
</feature>
<evidence type="ECO:0000313" key="3">
    <source>
        <dbReference type="Proteomes" id="UP000231098"/>
    </source>
</evidence>